<dbReference type="Pfam" id="PF02780">
    <property type="entry name" value="Transketolase_C"/>
    <property type="match status" value="1"/>
</dbReference>
<comment type="pathway">
    <text evidence="3">Metabolic intermediate biosynthesis; 1-deoxy-D-xylulose 5-phosphate biosynthesis; 1-deoxy-D-xylulose 5-phosphate from D-glyceraldehyde 3-phosphate and pyruvate: step 1/1.</text>
</comment>
<dbReference type="PANTHER" id="PTHR43322:SF5">
    <property type="entry name" value="1-DEOXY-D-XYLULOSE-5-PHOSPHATE SYNTHASE, CHLOROPLASTIC"/>
    <property type="match status" value="1"/>
</dbReference>
<comment type="caution">
    <text evidence="14">The sequence shown here is derived from an EMBL/GenBank/DDBJ whole genome shotgun (WGS) entry which is preliminary data.</text>
</comment>
<dbReference type="FunFam" id="3.40.50.970:FF:000129">
    <property type="entry name" value="Transketolase"/>
    <property type="match status" value="1"/>
</dbReference>
<evidence type="ECO:0000313" key="14">
    <source>
        <dbReference type="EMBL" id="EJF96403.1"/>
    </source>
</evidence>
<keyword evidence="8" id="KW-0479">Metal-binding</keyword>
<dbReference type="PANTHER" id="PTHR43322">
    <property type="entry name" value="1-D-DEOXYXYLULOSE 5-PHOSPHATE SYNTHASE-RELATED"/>
    <property type="match status" value="1"/>
</dbReference>
<dbReference type="AlphaFoldDB" id="A0A9P2S044"/>
<accession>A0A9P2S044</accession>
<evidence type="ECO:0000256" key="9">
    <source>
        <dbReference type="ARBA" id="ARBA00022842"/>
    </source>
</evidence>
<dbReference type="InterPro" id="IPR009014">
    <property type="entry name" value="Transketo_C/PFOR_II"/>
</dbReference>
<evidence type="ECO:0000259" key="13">
    <source>
        <dbReference type="SMART" id="SM00861"/>
    </source>
</evidence>
<evidence type="ECO:0000256" key="5">
    <source>
        <dbReference type="ARBA" id="ARBA00011738"/>
    </source>
</evidence>
<dbReference type="SUPFAM" id="SSF52518">
    <property type="entry name" value="Thiamin diphosphate-binding fold (THDP-binding)"/>
    <property type="match status" value="1"/>
</dbReference>
<keyword evidence="15" id="KW-1185">Reference proteome</keyword>
<dbReference type="EC" id="2.2.1.7" evidence="6"/>
<evidence type="ECO:0000256" key="7">
    <source>
        <dbReference type="ARBA" id="ARBA00022679"/>
    </source>
</evidence>
<comment type="subunit">
    <text evidence="5">Homodimer.</text>
</comment>
<dbReference type="OrthoDB" id="8732661at2"/>
<comment type="similarity">
    <text evidence="4">Belongs to the transketolase family. DXPS subfamily.</text>
</comment>
<reference evidence="14 15" key="1">
    <citation type="submission" date="2012-03" db="EMBL/GenBank/DDBJ databases">
        <title>The Genome Sequence of Bartonella taylorii 8TBB.</title>
        <authorList>
            <consortium name="The Broad Institute Genome Sequencing Platform"/>
            <consortium name="The Broad Institute Genome Sequencing Center for Infectious Disease"/>
            <person name="Feldgarden M."/>
            <person name="Kirby J."/>
            <person name="Kosoy M."/>
            <person name="Birtles R."/>
            <person name="Probert W.S."/>
            <person name="Chiaraviglio L."/>
            <person name="Young S.K."/>
            <person name="Zeng Q."/>
            <person name="Gargeya S."/>
            <person name="Fitzgerald M."/>
            <person name="Haas B."/>
            <person name="Abouelleil A."/>
            <person name="Alvarado L."/>
            <person name="Arachchi H.M."/>
            <person name="Berlin A."/>
            <person name="Chapman S.B."/>
            <person name="Gearin G."/>
            <person name="Goldberg J."/>
            <person name="Griggs A."/>
            <person name="Gujja S."/>
            <person name="Hansen M."/>
            <person name="Heiman D."/>
            <person name="Howarth C."/>
            <person name="Larimer J."/>
            <person name="Lui A."/>
            <person name="MacDonald P.J.P."/>
            <person name="McCowen C."/>
            <person name="Montmayeur A."/>
            <person name="Murphy C."/>
            <person name="Neiman D."/>
            <person name="Pearson M."/>
            <person name="Priest M."/>
            <person name="Roberts A."/>
            <person name="Saif S."/>
            <person name="Shea T."/>
            <person name="Sisk P."/>
            <person name="Stolte C."/>
            <person name="Sykes S."/>
            <person name="Wortman J."/>
            <person name="Nusbaum C."/>
            <person name="Birren B."/>
        </authorList>
    </citation>
    <scope>NUCLEOTIDE SEQUENCE [LARGE SCALE GENOMIC DNA]</scope>
    <source>
        <strain evidence="14 15">8TBB</strain>
    </source>
</reference>
<dbReference type="SUPFAM" id="SSF52922">
    <property type="entry name" value="TK C-terminal domain-like"/>
    <property type="match status" value="1"/>
</dbReference>
<evidence type="ECO:0000256" key="4">
    <source>
        <dbReference type="ARBA" id="ARBA00011081"/>
    </source>
</evidence>
<evidence type="ECO:0000256" key="10">
    <source>
        <dbReference type="ARBA" id="ARBA00022977"/>
    </source>
</evidence>
<dbReference type="GO" id="GO:0005829">
    <property type="term" value="C:cytosol"/>
    <property type="evidence" value="ECO:0007669"/>
    <property type="project" value="TreeGrafter"/>
</dbReference>
<dbReference type="InterPro" id="IPR029061">
    <property type="entry name" value="THDP-binding"/>
</dbReference>
<evidence type="ECO:0000256" key="3">
    <source>
        <dbReference type="ARBA" id="ARBA00004980"/>
    </source>
</evidence>
<evidence type="ECO:0000256" key="8">
    <source>
        <dbReference type="ARBA" id="ARBA00022723"/>
    </source>
</evidence>
<comment type="cofactor">
    <cofactor evidence="2">
        <name>thiamine diphosphate</name>
        <dbReference type="ChEBI" id="CHEBI:58937"/>
    </cofactor>
</comment>
<evidence type="ECO:0000256" key="11">
    <source>
        <dbReference type="ARBA" id="ARBA00023052"/>
    </source>
</evidence>
<evidence type="ECO:0000256" key="2">
    <source>
        <dbReference type="ARBA" id="ARBA00001964"/>
    </source>
</evidence>
<keyword evidence="12" id="KW-0414">Isoprene biosynthesis</keyword>
<proteinExistence type="inferred from homology"/>
<dbReference type="SMART" id="SM00861">
    <property type="entry name" value="Transket_pyr"/>
    <property type="match status" value="1"/>
</dbReference>
<keyword evidence="7" id="KW-0808">Transferase</keyword>
<dbReference type="GO" id="GO:0009228">
    <property type="term" value="P:thiamine biosynthetic process"/>
    <property type="evidence" value="ECO:0007669"/>
    <property type="project" value="UniProtKB-KW"/>
</dbReference>
<gene>
    <name evidence="14" type="ORF">ME9_00552</name>
</gene>
<keyword evidence="10" id="KW-0784">Thiamine biosynthesis</keyword>
<dbReference type="GO" id="GO:0008661">
    <property type="term" value="F:1-deoxy-D-xylulose-5-phosphate synthase activity"/>
    <property type="evidence" value="ECO:0007669"/>
    <property type="project" value="UniProtKB-EC"/>
</dbReference>
<dbReference type="RefSeq" id="WP_004858736.1">
    <property type="nucleotide sequence ID" value="NZ_JH725050.1"/>
</dbReference>
<dbReference type="InterPro" id="IPR005477">
    <property type="entry name" value="Dxylulose-5-P_synthase"/>
</dbReference>
<dbReference type="Gene3D" id="3.40.50.970">
    <property type="match status" value="1"/>
</dbReference>
<feature type="domain" description="Transketolase-like pyrimidine-binding" evidence="13">
    <location>
        <begin position="14"/>
        <end position="179"/>
    </location>
</feature>
<dbReference type="EMBL" id="AIMD01000020">
    <property type="protein sequence ID" value="EJF96403.1"/>
    <property type="molecule type" value="Genomic_DNA"/>
</dbReference>
<dbReference type="GO" id="GO:0046872">
    <property type="term" value="F:metal ion binding"/>
    <property type="evidence" value="ECO:0007669"/>
    <property type="project" value="UniProtKB-KW"/>
</dbReference>
<name>A0A9P2S044_BARTA</name>
<dbReference type="InterPro" id="IPR033248">
    <property type="entry name" value="Transketolase_C"/>
</dbReference>
<comment type="cofactor">
    <cofactor evidence="1">
        <name>Mg(2+)</name>
        <dbReference type="ChEBI" id="CHEBI:18420"/>
    </cofactor>
</comment>
<evidence type="ECO:0000256" key="12">
    <source>
        <dbReference type="ARBA" id="ARBA00023229"/>
    </source>
</evidence>
<dbReference type="InterPro" id="IPR005475">
    <property type="entry name" value="Transketolase-like_Pyr-bd"/>
</dbReference>
<evidence type="ECO:0000313" key="15">
    <source>
        <dbReference type="Proteomes" id="UP000002648"/>
    </source>
</evidence>
<sequence length="319" mass="34531">MDNYHQETQTTVKFSNLEILNKTLIKIAQFDKDIVVLTADSRISGKIDQFAKYYPKRIVEVGIAEQNLVGVAAGLASCGKKPFVVSQACFLTTRALEQIKVDVAYCENPVRLIGISAGISYGALGATHHAISDFASLRAIPNMRIIAPADNKETEAAILSTLSNSTSVYIRLGKHAVKNIHRDSSRIDINKASVIQRGKDILLLATGETVQICLDAAEELQKYEAIPTVVSIPTIRPLDDVSVLELCKSHKSVVVCEEHSTNGGLGDTIARLLIEHSIVCKFASLGIPDEPICNGCQLDVLANYGISWDGIAKTALAMK</sequence>
<dbReference type="CDD" id="cd07033">
    <property type="entry name" value="TPP_PYR_DXS_TK_like"/>
    <property type="match status" value="1"/>
</dbReference>
<dbReference type="GO" id="GO:0016114">
    <property type="term" value="P:terpenoid biosynthetic process"/>
    <property type="evidence" value="ECO:0007669"/>
    <property type="project" value="InterPro"/>
</dbReference>
<keyword evidence="9" id="KW-0460">Magnesium</keyword>
<keyword evidence="11" id="KW-0786">Thiamine pyrophosphate</keyword>
<protein>
    <recommendedName>
        <fullName evidence="6">1-deoxy-D-xylulose-5-phosphate synthase</fullName>
        <ecNumber evidence="6">2.2.1.7</ecNumber>
    </recommendedName>
</protein>
<dbReference type="Proteomes" id="UP000002648">
    <property type="component" value="Unassembled WGS sequence"/>
</dbReference>
<organism evidence="14 15">
    <name type="scientific">Bartonella taylorii 8TBB</name>
    <dbReference type="NCBI Taxonomy" id="1094560"/>
    <lineage>
        <taxon>Bacteria</taxon>
        <taxon>Pseudomonadati</taxon>
        <taxon>Pseudomonadota</taxon>
        <taxon>Alphaproteobacteria</taxon>
        <taxon>Hyphomicrobiales</taxon>
        <taxon>Bartonellaceae</taxon>
        <taxon>Bartonella</taxon>
    </lineage>
</organism>
<evidence type="ECO:0000256" key="6">
    <source>
        <dbReference type="ARBA" id="ARBA00013150"/>
    </source>
</evidence>
<dbReference type="Gene3D" id="3.40.50.920">
    <property type="match status" value="1"/>
</dbReference>
<evidence type="ECO:0000256" key="1">
    <source>
        <dbReference type="ARBA" id="ARBA00001946"/>
    </source>
</evidence>
<dbReference type="Pfam" id="PF02779">
    <property type="entry name" value="Transket_pyr"/>
    <property type="match status" value="1"/>
</dbReference>
<dbReference type="GO" id="GO:0019288">
    <property type="term" value="P:isopentenyl diphosphate biosynthetic process, methylerythritol 4-phosphate pathway"/>
    <property type="evidence" value="ECO:0007669"/>
    <property type="project" value="TreeGrafter"/>
</dbReference>